<dbReference type="EMBL" id="QGGV01000011">
    <property type="protein sequence ID" value="PWK54631.1"/>
    <property type="molecule type" value="Genomic_DNA"/>
</dbReference>
<dbReference type="Proteomes" id="UP000245390">
    <property type="component" value="Unassembled WGS sequence"/>
</dbReference>
<dbReference type="SUPFAM" id="SSF53756">
    <property type="entry name" value="UDP-Glycosyltransferase/glycogen phosphorylase"/>
    <property type="match status" value="1"/>
</dbReference>
<dbReference type="Pfam" id="PF13439">
    <property type="entry name" value="Glyco_transf_4"/>
    <property type="match status" value="1"/>
</dbReference>
<dbReference type="InterPro" id="IPR028098">
    <property type="entry name" value="Glyco_trans_4-like_N"/>
</dbReference>
<dbReference type="KEGG" id="salo:EF888_14480"/>
<dbReference type="AlphaFoldDB" id="A0A316G134"/>
<evidence type="ECO:0000259" key="2">
    <source>
        <dbReference type="Pfam" id="PF13439"/>
    </source>
</evidence>
<dbReference type="PANTHER" id="PTHR45947:SF14">
    <property type="entry name" value="SLL1723 PROTEIN"/>
    <property type="match status" value="1"/>
</dbReference>
<organism evidence="3 4">
    <name type="scientific">Silicimonas algicola</name>
    <dbReference type="NCBI Taxonomy" id="1826607"/>
    <lineage>
        <taxon>Bacteria</taxon>
        <taxon>Pseudomonadati</taxon>
        <taxon>Pseudomonadota</taxon>
        <taxon>Alphaproteobacteria</taxon>
        <taxon>Rhodobacterales</taxon>
        <taxon>Paracoccaceae</taxon>
    </lineage>
</organism>
<evidence type="ECO:0000313" key="4">
    <source>
        <dbReference type="Proteomes" id="UP000245390"/>
    </source>
</evidence>
<accession>A0A316G134</accession>
<proteinExistence type="predicted"/>
<name>A0A316G134_9RHOB</name>
<dbReference type="OrthoDB" id="9790710at2"/>
<feature type="domain" description="Glycosyltransferase subfamily 4-like N-terminal" evidence="2">
    <location>
        <begin position="18"/>
        <end position="197"/>
    </location>
</feature>
<dbReference type="CDD" id="cd03801">
    <property type="entry name" value="GT4_PimA-like"/>
    <property type="match status" value="1"/>
</dbReference>
<keyword evidence="3" id="KW-0808">Transferase</keyword>
<dbReference type="GO" id="GO:0016757">
    <property type="term" value="F:glycosyltransferase activity"/>
    <property type="evidence" value="ECO:0007669"/>
    <property type="project" value="InterPro"/>
</dbReference>
<dbReference type="Pfam" id="PF00534">
    <property type="entry name" value="Glycos_transf_1"/>
    <property type="match status" value="1"/>
</dbReference>
<dbReference type="Gene3D" id="3.40.50.2000">
    <property type="entry name" value="Glycogen Phosphorylase B"/>
    <property type="match status" value="2"/>
</dbReference>
<evidence type="ECO:0000259" key="1">
    <source>
        <dbReference type="Pfam" id="PF00534"/>
    </source>
</evidence>
<keyword evidence="4" id="KW-1185">Reference proteome</keyword>
<feature type="domain" description="Glycosyl transferase family 1" evidence="1">
    <location>
        <begin position="211"/>
        <end position="370"/>
    </location>
</feature>
<dbReference type="PANTHER" id="PTHR45947">
    <property type="entry name" value="SULFOQUINOVOSYL TRANSFERASE SQD2"/>
    <property type="match status" value="1"/>
</dbReference>
<reference evidence="3 4" key="1">
    <citation type="submission" date="2018-05" db="EMBL/GenBank/DDBJ databases">
        <title>Genomic Encyclopedia of Type Strains, Phase IV (KMG-IV): sequencing the most valuable type-strain genomes for metagenomic binning, comparative biology and taxonomic classification.</title>
        <authorList>
            <person name="Goeker M."/>
        </authorList>
    </citation>
    <scope>NUCLEOTIDE SEQUENCE [LARGE SCALE GENOMIC DNA]</scope>
    <source>
        <strain evidence="3 4">DSM 103371</strain>
    </source>
</reference>
<dbReference type="RefSeq" id="WP_109760737.1">
    <property type="nucleotide sequence ID" value="NZ_CP034588.1"/>
</dbReference>
<sequence length="400" mass="42952">MPEPRIAYVLKRFPRFSETFILNELLAHEAAGAEVHVFSLLSPPDEPRHARLLDLKARVHVLKSVGKGCDASPAPGDAALFSGRSAAEVGALMAKAEVVAGEAARLGISHLHAHFGSDATTVACLAARRMGGTFSFTAHARDIFHTYVTPEADAAMRRAKLRAAAFVATVSDYNARYLTSLCPEARVVRLYNGIDLSAFRPVSAATQVPGRMIAVGRLVPKKGFDVLVEACRRLRDRGRAFDLSIVGSGPLESSLRSTIERLELSKEIRLEGALPQEELIRLMAEAEVAVLPCVVTDSGDRDGLPTVLLEAMARGLPVVTTTVSGGPEIVEDGVTGRLCAPNDPGALAEALDDVLSDRETARRMGRAGRLRAERLFDLTANAARLRELLLDPARPSREAA</sequence>
<protein>
    <submittedName>
        <fullName evidence="3">Glycosyltransferase involved in cell wall biosynthesis</fullName>
    </submittedName>
</protein>
<comment type="caution">
    <text evidence="3">The sequence shown here is derived from an EMBL/GenBank/DDBJ whole genome shotgun (WGS) entry which is preliminary data.</text>
</comment>
<dbReference type="InterPro" id="IPR050194">
    <property type="entry name" value="Glycosyltransferase_grp1"/>
</dbReference>
<dbReference type="InterPro" id="IPR001296">
    <property type="entry name" value="Glyco_trans_1"/>
</dbReference>
<evidence type="ECO:0000313" key="3">
    <source>
        <dbReference type="EMBL" id="PWK54631.1"/>
    </source>
</evidence>
<gene>
    <name evidence="3" type="ORF">C8D95_11166</name>
</gene>